<evidence type="ECO:0000313" key="8">
    <source>
        <dbReference type="EMBL" id="CAD8920826.1"/>
    </source>
</evidence>
<dbReference type="GO" id="GO:0016020">
    <property type="term" value="C:membrane"/>
    <property type="evidence" value="ECO:0007669"/>
    <property type="project" value="UniProtKB-SubCell"/>
</dbReference>
<keyword evidence="3 7" id="KW-0812">Transmembrane</keyword>
<keyword evidence="2" id="KW-0813">Transport</keyword>
<feature type="region of interest" description="Disordered" evidence="6">
    <location>
        <begin position="1"/>
        <end position="64"/>
    </location>
</feature>
<gene>
    <name evidence="8" type="ORF">BSP0115_LOCUS14088</name>
</gene>
<evidence type="ECO:0000256" key="6">
    <source>
        <dbReference type="SAM" id="MobiDB-lite"/>
    </source>
</evidence>
<dbReference type="PANTHER" id="PTHR23504">
    <property type="entry name" value="MAJOR FACILITATOR SUPERFAMILY DOMAIN-CONTAINING PROTEIN 10"/>
    <property type="match status" value="1"/>
</dbReference>
<keyword evidence="5 7" id="KW-0472">Membrane</keyword>
<name>A0A7S1GC97_9STRA</name>
<feature type="transmembrane region" description="Helical" evidence="7">
    <location>
        <begin position="113"/>
        <end position="132"/>
    </location>
</feature>
<feature type="transmembrane region" description="Helical" evidence="7">
    <location>
        <begin position="174"/>
        <end position="194"/>
    </location>
</feature>
<evidence type="ECO:0000256" key="4">
    <source>
        <dbReference type="ARBA" id="ARBA00022989"/>
    </source>
</evidence>
<protein>
    <recommendedName>
        <fullName evidence="9">Major facilitator superfamily (MFS) profile domain-containing protein</fullName>
    </recommendedName>
</protein>
<proteinExistence type="predicted"/>
<accession>A0A7S1GC97</accession>
<evidence type="ECO:0000256" key="3">
    <source>
        <dbReference type="ARBA" id="ARBA00022692"/>
    </source>
</evidence>
<evidence type="ECO:0000256" key="1">
    <source>
        <dbReference type="ARBA" id="ARBA00004141"/>
    </source>
</evidence>
<dbReference type="EMBL" id="HBFS01021066">
    <property type="protein sequence ID" value="CAD8920826.1"/>
    <property type="molecule type" value="Transcribed_RNA"/>
</dbReference>
<feature type="transmembrane region" description="Helical" evidence="7">
    <location>
        <begin position="215"/>
        <end position="238"/>
    </location>
</feature>
<feature type="transmembrane region" description="Helical" evidence="7">
    <location>
        <begin position="144"/>
        <end position="162"/>
    </location>
</feature>
<feature type="compositionally biased region" description="Acidic residues" evidence="6">
    <location>
        <begin position="34"/>
        <end position="44"/>
    </location>
</feature>
<feature type="transmembrane region" description="Helical" evidence="7">
    <location>
        <begin position="72"/>
        <end position="93"/>
    </location>
</feature>
<evidence type="ECO:0008006" key="9">
    <source>
        <dbReference type="Google" id="ProtNLM"/>
    </source>
</evidence>
<reference evidence="8" key="1">
    <citation type="submission" date="2021-01" db="EMBL/GenBank/DDBJ databases">
        <authorList>
            <person name="Corre E."/>
            <person name="Pelletier E."/>
            <person name="Niang G."/>
            <person name="Scheremetjew M."/>
            <person name="Finn R."/>
            <person name="Kale V."/>
            <person name="Holt S."/>
            <person name="Cochrane G."/>
            <person name="Meng A."/>
            <person name="Brown T."/>
            <person name="Cohen L."/>
        </authorList>
    </citation>
    <scope>NUCLEOTIDE SEQUENCE</scope>
    <source>
        <strain evidence="8">Ms1</strain>
    </source>
</reference>
<organism evidence="8">
    <name type="scientific">Bicosoecida sp. CB-2014</name>
    <dbReference type="NCBI Taxonomy" id="1486930"/>
    <lineage>
        <taxon>Eukaryota</taxon>
        <taxon>Sar</taxon>
        <taxon>Stramenopiles</taxon>
        <taxon>Bigyra</taxon>
        <taxon>Opalozoa</taxon>
        <taxon>Bicosoecida</taxon>
    </lineage>
</organism>
<keyword evidence="4 7" id="KW-1133">Transmembrane helix</keyword>
<dbReference type="Pfam" id="PF07690">
    <property type="entry name" value="MFS_1"/>
    <property type="match status" value="1"/>
</dbReference>
<dbReference type="SUPFAM" id="SSF103473">
    <property type="entry name" value="MFS general substrate transporter"/>
    <property type="match status" value="1"/>
</dbReference>
<comment type="subcellular location">
    <subcellularLocation>
        <location evidence="1">Membrane</location>
        <topology evidence="1">Multi-pass membrane protein</topology>
    </subcellularLocation>
</comment>
<sequence length="279" mass="29212">MAATGADFTNTFVNLEAARPSPATDGGETKAGEGDGEGESEGDDVMLVPSKFDRDSPPPPAADKPLYRDRTVMVTILTYTVWSFVQISLGEVVPLWAIAPVDAGGLGLDAGEIGTMLALGGLFMATFQIAFFPRVEKRLGPFRLAKLSMSASVAVILALPLSHATVAGGASWPVTWATFIFSVFLKDALALAAFTSQFMMINNSVPSTRRGAVNGLAMTVASIGKSIGPAFAASVFAWSATAELPWPLDYTFIFTLCAASAVGCVVLACLLPQRINAPL</sequence>
<evidence type="ECO:0000256" key="5">
    <source>
        <dbReference type="ARBA" id="ARBA00023136"/>
    </source>
</evidence>
<dbReference type="AlphaFoldDB" id="A0A7S1GC97"/>
<evidence type="ECO:0000256" key="2">
    <source>
        <dbReference type="ARBA" id="ARBA00022448"/>
    </source>
</evidence>
<evidence type="ECO:0000256" key="7">
    <source>
        <dbReference type="SAM" id="Phobius"/>
    </source>
</evidence>
<dbReference type="Gene3D" id="1.20.1250.20">
    <property type="entry name" value="MFS general substrate transporter like domains"/>
    <property type="match status" value="1"/>
</dbReference>
<dbReference type="InterPro" id="IPR011701">
    <property type="entry name" value="MFS"/>
</dbReference>
<feature type="transmembrane region" description="Helical" evidence="7">
    <location>
        <begin position="250"/>
        <end position="271"/>
    </location>
</feature>
<dbReference type="InterPro" id="IPR036259">
    <property type="entry name" value="MFS_trans_sf"/>
</dbReference>
<dbReference type="PANTHER" id="PTHR23504:SF15">
    <property type="entry name" value="MAJOR FACILITATOR SUPERFAMILY (MFS) PROFILE DOMAIN-CONTAINING PROTEIN"/>
    <property type="match status" value="1"/>
</dbReference>
<dbReference type="GO" id="GO:0022857">
    <property type="term" value="F:transmembrane transporter activity"/>
    <property type="evidence" value="ECO:0007669"/>
    <property type="project" value="InterPro"/>
</dbReference>